<dbReference type="InterPro" id="IPR016979">
    <property type="entry name" value="DUF2129"/>
</dbReference>
<accession>A0A3M8CUD1</accession>
<comment type="caution">
    <text evidence="2">The sequence shown here is derived from an EMBL/GenBank/DDBJ whole genome shotgun (WGS) entry which is preliminary data.</text>
</comment>
<evidence type="ECO:0000313" key="2">
    <source>
        <dbReference type="EMBL" id="RNB79238.1"/>
    </source>
</evidence>
<keyword evidence="1" id="KW-0963">Cytoplasm</keyword>
<proteinExistence type="predicted"/>
<reference evidence="2 3" key="1">
    <citation type="submission" date="2018-10" db="EMBL/GenBank/DDBJ databases">
        <title>Phylogenomics of Brevibacillus.</title>
        <authorList>
            <person name="Dunlap C."/>
        </authorList>
    </citation>
    <scope>NUCLEOTIDE SEQUENCE [LARGE SCALE GENOMIC DNA]</scope>
    <source>
        <strain evidence="2 3">JCM 15716</strain>
    </source>
</reference>
<dbReference type="OrthoDB" id="2990788at2"/>
<gene>
    <name evidence="2" type="ORF">EDM56_29740</name>
</gene>
<organism evidence="2 3">
    <name type="scientific">Brevibacillus fluminis</name>
    <dbReference type="NCBI Taxonomy" id="511487"/>
    <lineage>
        <taxon>Bacteria</taxon>
        <taxon>Bacillati</taxon>
        <taxon>Bacillota</taxon>
        <taxon>Bacilli</taxon>
        <taxon>Bacillales</taxon>
        <taxon>Paenibacillaceae</taxon>
        <taxon>Brevibacillus</taxon>
    </lineage>
</organism>
<protein>
    <submittedName>
        <fullName evidence="2">DUF2129 domain-containing protein</fullName>
    </submittedName>
</protein>
<dbReference type="Proteomes" id="UP000271031">
    <property type="component" value="Unassembled WGS sequence"/>
</dbReference>
<dbReference type="EMBL" id="RHHQ01000029">
    <property type="protein sequence ID" value="RNB79238.1"/>
    <property type="molecule type" value="Genomic_DNA"/>
</dbReference>
<name>A0A3M8CUD1_9BACL</name>
<dbReference type="Pfam" id="PF09902">
    <property type="entry name" value="DUF2129"/>
    <property type="match status" value="1"/>
</dbReference>
<dbReference type="AlphaFoldDB" id="A0A3M8CUD1"/>
<evidence type="ECO:0000313" key="3">
    <source>
        <dbReference type="Proteomes" id="UP000271031"/>
    </source>
</evidence>
<keyword evidence="3" id="KW-1185">Reference proteome</keyword>
<sequence>MESNREKRLGLAVWIKNPRVAKHLRKFGSIHYVSKRLNYVSMYVGADVFENTVRQMEKLPFVTRIERSHRHEIPTTYNNAKPDKAKEFDYHLEKTQLIALTEMMLGEPVHENRDKSESVHMQPS</sequence>
<evidence type="ECO:0000256" key="1">
    <source>
        <dbReference type="ARBA" id="ARBA00022490"/>
    </source>
</evidence>